<dbReference type="PROSITE" id="PS51725">
    <property type="entry name" value="ABM"/>
    <property type="match status" value="1"/>
</dbReference>
<proteinExistence type="predicted"/>
<reference evidence="2 3" key="1">
    <citation type="submission" date="2019-08" db="EMBL/GenBank/DDBJ databases">
        <title>Aureimonas fodiniaquatilis sp. nov., isolated from a coal mine wastewater.</title>
        <authorList>
            <person name="Kim W."/>
        </authorList>
    </citation>
    <scope>NUCLEOTIDE SEQUENCE [LARGE SCALE GENOMIC DNA]</scope>
    <source>
        <strain evidence="2 3">CAU 1482</strain>
    </source>
</reference>
<dbReference type="GO" id="GO:0005829">
    <property type="term" value="C:cytosol"/>
    <property type="evidence" value="ECO:0007669"/>
    <property type="project" value="TreeGrafter"/>
</dbReference>
<evidence type="ECO:0000313" key="3">
    <source>
        <dbReference type="Proteomes" id="UP000324738"/>
    </source>
</evidence>
<comment type="caution">
    <text evidence="2">The sequence shown here is derived from an EMBL/GenBank/DDBJ whole genome shotgun (WGS) entry which is preliminary data.</text>
</comment>
<dbReference type="EMBL" id="VTWH01000003">
    <property type="protein sequence ID" value="KAA0969618.1"/>
    <property type="molecule type" value="Genomic_DNA"/>
</dbReference>
<sequence length="101" mass="11559">MSLYTILVEFDIKPGHEHEFAQLVTENAQKSVEVEPGCHQFDVWTCSQNPQTFVLYEIYENEAAFRDHMSVEHFKLFDAAIGDMVADKRVRRLLPTADAAA</sequence>
<dbReference type="PANTHER" id="PTHR33336:SF1">
    <property type="entry name" value="(4S)-4-HYDROXY-5-PHOSPHONOOXYPENTANE-2,3-DIONE ISOMERASE"/>
    <property type="match status" value="1"/>
</dbReference>
<evidence type="ECO:0000313" key="2">
    <source>
        <dbReference type="EMBL" id="KAA0969618.1"/>
    </source>
</evidence>
<protein>
    <submittedName>
        <fullName evidence="2">Antibiotic biosynthesis monooxygenase</fullName>
    </submittedName>
</protein>
<dbReference type="Pfam" id="PF03992">
    <property type="entry name" value="ABM"/>
    <property type="match status" value="1"/>
</dbReference>
<dbReference type="InterPro" id="IPR007138">
    <property type="entry name" value="ABM_dom"/>
</dbReference>
<dbReference type="SUPFAM" id="SSF54909">
    <property type="entry name" value="Dimeric alpha+beta barrel"/>
    <property type="match status" value="1"/>
</dbReference>
<accession>A0A5B0DT79</accession>
<gene>
    <name evidence="2" type="ORF">FPY71_13920</name>
</gene>
<keyword evidence="2" id="KW-0503">Monooxygenase</keyword>
<dbReference type="GO" id="GO:0004497">
    <property type="term" value="F:monooxygenase activity"/>
    <property type="evidence" value="ECO:0007669"/>
    <property type="project" value="UniProtKB-KW"/>
</dbReference>
<dbReference type="OrthoDB" id="9812754at2"/>
<name>A0A5B0DT79_9HYPH</name>
<dbReference type="Proteomes" id="UP000324738">
    <property type="component" value="Unassembled WGS sequence"/>
</dbReference>
<keyword evidence="2" id="KW-0560">Oxidoreductase</keyword>
<dbReference type="PANTHER" id="PTHR33336">
    <property type="entry name" value="QUINOL MONOOXYGENASE YGIN-RELATED"/>
    <property type="match status" value="1"/>
</dbReference>
<dbReference type="Gene3D" id="3.30.70.100">
    <property type="match status" value="1"/>
</dbReference>
<dbReference type="InterPro" id="IPR011008">
    <property type="entry name" value="Dimeric_a/b-barrel"/>
</dbReference>
<dbReference type="InterPro" id="IPR050744">
    <property type="entry name" value="AI-2_Isomerase_LsrG"/>
</dbReference>
<dbReference type="AlphaFoldDB" id="A0A5B0DT79"/>
<dbReference type="RefSeq" id="WP_149300903.1">
    <property type="nucleotide sequence ID" value="NZ_VTWH01000003.1"/>
</dbReference>
<feature type="domain" description="ABM" evidence="1">
    <location>
        <begin position="4"/>
        <end position="94"/>
    </location>
</feature>
<evidence type="ECO:0000259" key="1">
    <source>
        <dbReference type="PROSITE" id="PS51725"/>
    </source>
</evidence>
<organism evidence="2 3">
    <name type="scientific">Aureimonas fodinaquatilis</name>
    <dbReference type="NCBI Taxonomy" id="2565783"/>
    <lineage>
        <taxon>Bacteria</taxon>
        <taxon>Pseudomonadati</taxon>
        <taxon>Pseudomonadota</taxon>
        <taxon>Alphaproteobacteria</taxon>
        <taxon>Hyphomicrobiales</taxon>
        <taxon>Aurantimonadaceae</taxon>
        <taxon>Aureimonas</taxon>
    </lineage>
</organism>
<keyword evidence="3" id="KW-1185">Reference proteome</keyword>